<evidence type="ECO:0000256" key="1">
    <source>
        <dbReference type="ARBA" id="ARBA00004571"/>
    </source>
</evidence>
<evidence type="ECO:0000256" key="6">
    <source>
        <dbReference type="ARBA" id="ARBA00022692"/>
    </source>
</evidence>
<dbReference type="InterPro" id="IPR037066">
    <property type="entry name" value="Plug_dom_sf"/>
</dbReference>
<reference evidence="20" key="1">
    <citation type="submission" date="2015-12" db="EMBL/GenBank/DDBJ databases">
        <title>FDA dAtabase for Regulatory Grade micrObial Sequences (FDA-ARGOS): Supporting development and validation of Infectious Disease Dx tests.</title>
        <authorList>
            <person name="Case J."/>
            <person name="Tallon L."/>
            <person name="Sadzewicz L."/>
            <person name="Sengamalay N."/>
            <person name="Ott S."/>
            <person name="Godinez A."/>
            <person name="Nagaraj S."/>
            <person name="Nadendla S."/>
            <person name="Sichtig H."/>
        </authorList>
    </citation>
    <scope>NUCLEOTIDE SEQUENCE [LARGE SCALE GENOMIC DNA]</scope>
    <source>
        <strain evidence="20">FDAARGOS_147</strain>
    </source>
</reference>
<sequence>MVGIETRGIRAKRGRPARGRAASHNGAAWLRRGAMMVGLAAGAPAGAQAVETAAATTLAPVTVRGEQVGVTEGSASYTAPSVTIGGKLPLSLREIPQSVSVITRQRIEDQNLASLEDAMAQTPGITIDLMGTAAVPQFYSRGFQIEYFQYDGVPMQTGGASWAQPDLFMFDHVELLRGAAGLFNGAGQPGGVINLVRKRPTRELQFTGSASAGSWDNYRGELDLSTPLNASGSVRGRIATAQEDRKYFYDVANSQKQAYYGIVEADLGERTLLTVGGSYQKRDWLPYMMQLPRYKDGGDLGLTRGTYLGADWNRWDFENTQVFAELAHQFSSDWTVKLNVNQAEETSKLKYAYVRGAVDRQTGLGPRLYGGGNQYRNEQLGVDLMVTGAFEALGRRHELVFGGNWYDRSARAYNAYALPGFAARPVDVFHYDVHDYPEPADPQWGSKSDVKTRQSGIYAMARLKVADPLTLVLGSRMSWWRTQSTNLISGHSDPAISEHGRMTPYAGLVYDIDSHWTAYASYADIFRVQSDLRSASGGSLPPVVGSNYEAGLKSEWLDGRLNTSFALFRITERNRAQRDPDYPEVGDCCYEASGQVRSQGFETEVSGRLAPGWEVAGGYTFNTTRYLKDNNNGGAVFRTFTPRHIFQLWTTYQLPGQWNRWSVGGGVNVKSGIYTESAAQGPVSGSSVRVSQGGYAIWNARVGYRVNEHVSLGLNVNNLFDKVYYQRLGNADMGNAYGEPRSVMLSMRVKY</sequence>
<dbReference type="GO" id="GO:0015344">
    <property type="term" value="F:siderophore uptake transmembrane transporter activity"/>
    <property type="evidence" value="ECO:0007669"/>
    <property type="project" value="TreeGrafter"/>
</dbReference>
<dbReference type="Pfam" id="PF00593">
    <property type="entry name" value="TonB_dep_Rec_b-barrel"/>
    <property type="match status" value="1"/>
</dbReference>
<dbReference type="SMR" id="A0A0X8P0D4"/>
<evidence type="ECO:0000256" key="15">
    <source>
        <dbReference type="RuleBase" id="RU003357"/>
    </source>
</evidence>
<evidence type="ECO:0000256" key="8">
    <source>
        <dbReference type="ARBA" id="ARBA00023004"/>
    </source>
</evidence>
<comment type="subcellular location">
    <subcellularLocation>
        <location evidence="1 14">Cell outer membrane</location>
        <topology evidence="1 14">Multi-pass membrane protein</topology>
    </subcellularLocation>
</comment>
<evidence type="ECO:0000256" key="13">
    <source>
        <dbReference type="ARBA" id="ARBA00023237"/>
    </source>
</evidence>
<keyword evidence="7" id="KW-0732">Signal</keyword>
<evidence type="ECO:0000256" key="4">
    <source>
        <dbReference type="ARBA" id="ARBA00022452"/>
    </source>
</evidence>
<proteinExistence type="inferred from homology"/>
<evidence type="ECO:0000256" key="2">
    <source>
        <dbReference type="ARBA" id="ARBA00009810"/>
    </source>
</evidence>
<evidence type="ECO:0000256" key="12">
    <source>
        <dbReference type="ARBA" id="ARBA00023170"/>
    </source>
</evidence>
<comment type="similarity">
    <text evidence="2 14 15">Belongs to the TonB-dependent receptor family.</text>
</comment>
<dbReference type="EMBL" id="CP014060">
    <property type="protein sequence ID" value="AMG37545.1"/>
    <property type="molecule type" value="Genomic_DNA"/>
</dbReference>
<keyword evidence="9" id="KW-0406">Ion transport</keyword>
<dbReference type="SUPFAM" id="SSF56935">
    <property type="entry name" value="Porins"/>
    <property type="match status" value="1"/>
</dbReference>
<dbReference type="PANTHER" id="PTHR32552">
    <property type="entry name" value="FERRICHROME IRON RECEPTOR-RELATED"/>
    <property type="match status" value="1"/>
</dbReference>
<feature type="region of interest" description="Disordered" evidence="16">
    <location>
        <begin position="1"/>
        <end position="22"/>
    </location>
</feature>
<protein>
    <submittedName>
        <fullName evidence="19">TonB-dependent siderophore receptor</fullName>
    </submittedName>
</protein>
<dbReference type="Proteomes" id="UP000060602">
    <property type="component" value="Chromosome"/>
</dbReference>
<dbReference type="GO" id="GO:0038023">
    <property type="term" value="F:signaling receptor activity"/>
    <property type="evidence" value="ECO:0007669"/>
    <property type="project" value="InterPro"/>
</dbReference>
<dbReference type="FunFam" id="2.170.130.10:FF:000010">
    <property type="entry name" value="Ferripyoverdine receptor"/>
    <property type="match status" value="1"/>
</dbReference>
<dbReference type="GO" id="GO:0009279">
    <property type="term" value="C:cell outer membrane"/>
    <property type="evidence" value="ECO:0007669"/>
    <property type="project" value="UniProtKB-SubCell"/>
</dbReference>
<feature type="domain" description="TonB-dependent receptor-like beta-barrel" evidence="17">
    <location>
        <begin position="301"/>
        <end position="719"/>
    </location>
</feature>
<keyword evidence="5" id="KW-0410">Iron transport</keyword>
<evidence type="ECO:0000259" key="18">
    <source>
        <dbReference type="Pfam" id="PF07715"/>
    </source>
</evidence>
<evidence type="ECO:0000313" key="20">
    <source>
        <dbReference type="Proteomes" id="UP000060602"/>
    </source>
</evidence>
<evidence type="ECO:0000256" key="14">
    <source>
        <dbReference type="PROSITE-ProRule" id="PRU01360"/>
    </source>
</evidence>
<evidence type="ECO:0000256" key="3">
    <source>
        <dbReference type="ARBA" id="ARBA00022448"/>
    </source>
</evidence>
<keyword evidence="4 14" id="KW-1134">Transmembrane beta strand</keyword>
<dbReference type="NCBIfam" id="TIGR01783">
    <property type="entry name" value="TonB-siderophor"/>
    <property type="match status" value="1"/>
</dbReference>
<dbReference type="InterPro" id="IPR036942">
    <property type="entry name" value="Beta-barrel_TonB_sf"/>
</dbReference>
<gene>
    <name evidence="19" type="ORF">AL504_16940</name>
</gene>
<evidence type="ECO:0000256" key="9">
    <source>
        <dbReference type="ARBA" id="ARBA00023065"/>
    </source>
</evidence>
<evidence type="ECO:0000256" key="5">
    <source>
        <dbReference type="ARBA" id="ARBA00022496"/>
    </source>
</evidence>
<evidence type="ECO:0000313" key="19">
    <source>
        <dbReference type="EMBL" id="AMG37545.1"/>
    </source>
</evidence>
<evidence type="ECO:0000256" key="16">
    <source>
        <dbReference type="SAM" id="MobiDB-lite"/>
    </source>
</evidence>
<name>A0A0X8P0D4_ALCXX</name>
<keyword evidence="13 14" id="KW-0998">Cell outer membrane</keyword>
<feature type="compositionally biased region" description="Basic residues" evidence="16">
    <location>
        <begin position="9"/>
        <end position="18"/>
    </location>
</feature>
<dbReference type="PROSITE" id="PS52016">
    <property type="entry name" value="TONB_DEPENDENT_REC_3"/>
    <property type="match status" value="1"/>
</dbReference>
<evidence type="ECO:0000256" key="7">
    <source>
        <dbReference type="ARBA" id="ARBA00022729"/>
    </source>
</evidence>
<dbReference type="Gene3D" id="2.40.170.20">
    <property type="entry name" value="TonB-dependent receptor, beta-barrel domain"/>
    <property type="match status" value="1"/>
</dbReference>
<organism evidence="19 20">
    <name type="scientific">Alcaligenes xylosoxydans xylosoxydans</name>
    <name type="common">Achromobacter xylosoxidans</name>
    <dbReference type="NCBI Taxonomy" id="85698"/>
    <lineage>
        <taxon>Bacteria</taxon>
        <taxon>Pseudomonadati</taxon>
        <taxon>Pseudomonadota</taxon>
        <taxon>Betaproteobacteria</taxon>
        <taxon>Burkholderiales</taxon>
        <taxon>Alcaligenaceae</taxon>
        <taxon>Achromobacter</taxon>
    </lineage>
</organism>
<dbReference type="InterPro" id="IPR000531">
    <property type="entry name" value="Beta-barrel_TonB"/>
</dbReference>
<keyword evidence="6 14" id="KW-0812">Transmembrane</keyword>
<dbReference type="PANTHER" id="PTHR32552:SF74">
    <property type="entry name" value="HYDROXAMATE SIDEROPHORE RECEPTOR FHUE"/>
    <property type="match status" value="1"/>
</dbReference>
<dbReference type="AlphaFoldDB" id="A0A0X8P0D4"/>
<keyword evidence="3 14" id="KW-0813">Transport</keyword>
<dbReference type="GO" id="GO:0015891">
    <property type="term" value="P:siderophore transport"/>
    <property type="evidence" value="ECO:0007669"/>
    <property type="project" value="InterPro"/>
</dbReference>
<dbReference type="InterPro" id="IPR012910">
    <property type="entry name" value="Plug_dom"/>
</dbReference>
<keyword evidence="11 14" id="KW-0472">Membrane</keyword>
<feature type="domain" description="TonB-dependent receptor plug" evidence="18">
    <location>
        <begin position="92"/>
        <end position="192"/>
    </location>
</feature>
<accession>A0A0X8P0D4</accession>
<keyword evidence="12 19" id="KW-0675">Receptor</keyword>
<dbReference type="CDD" id="cd01347">
    <property type="entry name" value="ligand_gated_channel"/>
    <property type="match status" value="1"/>
</dbReference>
<keyword evidence="10 15" id="KW-0798">TonB box</keyword>
<dbReference type="Gene3D" id="2.170.130.10">
    <property type="entry name" value="TonB-dependent receptor, plug domain"/>
    <property type="match status" value="1"/>
</dbReference>
<evidence type="ECO:0000259" key="17">
    <source>
        <dbReference type="Pfam" id="PF00593"/>
    </source>
</evidence>
<dbReference type="InterPro" id="IPR039426">
    <property type="entry name" value="TonB-dep_rcpt-like"/>
</dbReference>
<dbReference type="Pfam" id="PF07715">
    <property type="entry name" value="Plug"/>
    <property type="match status" value="1"/>
</dbReference>
<evidence type="ECO:0000256" key="11">
    <source>
        <dbReference type="ARBA" id="ARBA00023136"/>
    </source>
</evidence>
<keyword evidence="8" id="KW-0408">Iron</keyword>
<evidence type="ECO:0000256" key="10">
    <source>
        <dbReference type="ARBA" id="ARBA00023077"/>
    </source>
</evidence>
<dbReference type="InterPro" id="IPR010105">
    <property type="entry name" value="TonB_sidphr_rcpt"/>
</dbReference>